<dbReference type="Proteomes" id="UP000784294">
    <property type="component" value="Unassembled WGS sequence"/>
</dbReference>
<evidence type="ECO:0000313" key="1">
    <source>
        <dbReference type="EMBL" id="VEL39978.1"/>
    </source>
</evidence>
<protein>
    <submittedName>
        <fullName evidence="1">Uncharacterized protein</fullName>
    </submittedName>
</protein>
<proteinExistence type="predicted"/>
<accession>A0A3S5B4C7</accession>
<dbReference type="AlphaFoldDB" id="A0A3S5B4C7"/>
<sequence>MLLFVHTIENLVLSGQQSARAVFALVQPECIVSQNWKLVTFSLYTKVFLRSTLKYYMRWLLEDALLLRSLSLVQLQTGIG</sequence>
<organism evidence="1 2">
    <name type="scientific">Protopolystoma xenopodis</name>
    <dbReference type="NCBI Taxonomy" id="117903"/>
    <lineage>
        <taxon>Eukaryota</taxon>
        <taxon>Metazoa</taxon>
        <taxon>Spiralia</taxon>
        <taxon>Lophotrochozoa</taxon>
        <taxon>Platyhelminthes</taxon>
        <taxon>Monogenea</taxon>
        <taxon>Polyopisthocotylea</taxon>
        <taxon>Polystomatidea</taxon>
        <taxon>Polystomatidae</taxon>
        <taxon>Protopolystoma</taxon>
    </lineage>
</organism>
<dbReference type="EMBL" id="CAAALY010263196">
    <property type="protein sequence ID" value="VEL39978.1"/>
    <property type="molecule type" value="Genomic_DNA"/>
</dbReference>
<gene>
    <name evidence="1" type="ORF">PXEA_LOCUS33418</name>
</gene>
<name>A0A3S5B4C7_9PLAT</name>
<evidence type="ECO:0000313" key="2">
    <source>
        <dbReference type="Proteomes" id="UP000784294"/>
    </source>
</evidence>
<keyword evidence="2" id="KW-1185">Reference proteome</keyword>
<comment type="caution">
    <text evidence="1">The sequence shown here is derived from an EMBL/GenBank/DDBJ whole genome shotgun (WGS) entry which is preliminary data.</text>
</comment>
<reference evidence="1" key="1">
    <citation type="submission" date="2018-11" db="EMBL/GenBank/DDBJ databases">
        <authorList>
            <consortium name="Pathogen Informatics"/>
        </authorList>
    </citation>
    <scope>NUCLEOTIDE SEQUENCE</scope>
</reference>